<dbReference type="Pfam" id="PF03166">
    <property type="entry name" value="MH2"/>
    <property type="match status" value="1"/>
</dbReference>
<feature type="region of interest" description="Disordered" evidence="1">
    <location>
        <begin position="407"/>
        <end position="437"/>
    </location>
</feature>
<evidence type="ECO:0000313" key="3">
    <source>
        <dbReference type="EMBL" id="PAV82477.1"/>
    </source>
</evidence>
<evidence type="ECO:0000256" key="1">
    <source>
        <dbReference type="SAM" id="MobiDB-lite"/>
    </source>
</evidence>
<dbReference type="PANTHER" id="PTHR22742:SF2">
    <property type="entry name" value="EXPANSION, ISOFORM A-RELATED"/>
    <property type="match status" value="1"/>
</dbReference>
<dbReference type="OrthoDB" id="5973987at2759"/>
<reference evidence="3 4" key="1">
    <citation type="journal article" date="2017" name="Curr. Biol.">
        <title>Genome architecture and evolution of a unichromosomal asexual nematode.</title>
        <authorList>
            <person name="Fradin H."/>
            <person name="Zegar C."/>
            <person name="Gutwein M."/>
            <person name="Lucas J."/>
            <person name="Kovtun M."/>
            <person name="Corcoran D."/>
            <person name="Baugh L.R."/>
            <person name="Kiontke K."/>
            <person name="Gunsalus K."/>
            <person name="Fitch D.H."/>
            <person name="Piano F."/>
        </authorList>
    </citation>
    <scope>NUCLEOTIDE SEQUENCE [LARGE SCALE GENOMIC DNA]</scope>
    <source>
        <strain evidence="3">PF1309</strain>
    </source>
</reference>
<feature type="region of interest" description="Disordered" evidence="1">
    <location>
        <begin position="485"/>
        <end position="507"/>
    </location>
</feature>
<dbReference type="FunFam" id="2.60.200.10:FF:000006">
    <property type="entry name" value="Expansion, isoform A"/>
    <property type="match status" value="1"/>
</dbReference>
<evidence type="ECO:0000313" key="4">
    <source>
        <dbReference type="Proteomes" id="UP000218231"/>
    </source>
</evidence>
<dbReference type="GO" id="GO:0051239">
    <property type="term" value="P:regulation of multicellular organismal process"/>
    <property type="evidence" value="ECO:0007669"/>
    <property type="project" value="UniProtKB-ARBA"/>
</dbReference>
<dbReference type="GO" id="GO:0009791">
    <property type="term" value="P:post-embryonic development"/>
    <property type="evidence" value="ECO:0007669"/>
    <property type="project" value="UniProtKB-ARBA"/>
</dbReference>
<dbReference type="EMBL" id="LIAE01007045">
    <property type="protein sequence ID" value="PAV82477.1"/>
    <property type="molecule type" value="Genomic_DNA"/>
</dbReference>
<dbReference type="Gene3D" id="2.60.200.10">
    <property type="match status" value="1"/>
</dbReference>
<evidence type="ECO:0000259" key="2">
    <source>
        <dbReference type="PROSITE" id="PS51076"/>
    </source>
</evidence>
<feature type="compositionally biased region" description="Polar residues" evidence="1">
    <location>
        <begin position="39"/>
        <end position="55"/>
    </location>
</feature>
<dbReference type="InterPro" id="IPR008984">
    <property type="entry name" value="SMAD_FHA_dom_sf"/>
</dbReference>
<name>A0A2A2L8V6_9BILA</name>
<accession>A0A2A2L8V6</accession>
<dbReference type="Proteomes" id="UP000218231">
    <property type="component" value="Unassembled WGS sequence"/>
</dbReference>
<dbReference type="SMART" id="SM00524">
    <property type="entry name" value="DWB"/>
    <property type="match status" value="1"/>
</dbReference>
<dbReference type="AlphaFoldDB" id="A0A2A2L8V6"/>
<dbReference type="GO" id="GO:0006355">
    <property type="term" value="P:regulation of DNA-templated transcription"/>
    <property type="evidence" value="ECO:0007669"/>
    <property type="project" value="InterPro"/>
</dbReference>
<dbReference type="InterPro" id="IPR001132">
    <property type="entry name" value="SMAD_dom_Dwarfin-type"/>
</dbReference>
<feature type="region of interest" description="Disordered" evidence="1">
    <location>
        <begin position="1"/>
        <end position="88"/>
    </location>
</feature>
<dbReference type="GO" id="GO:0050793">
    <property type="term" value="P:regulation of developmental process"/>
    <property type="evidence" value="ECO:0007669"/>
    <property type="project" value="UniProtKB-ARBA"/>
</dbReference>
<sequence>MQSTRQAAEGGHVTATEEETSGSSSAAAAAKKELPPSQPASGSTSALRSHPSLNLQRRRPHIEGSLTIREPSAHRMAQLGQSRRRDGALSRATMVHGTQQPNDMWYDAENFLLDQVKEVLNKLTEGAIDDEIWGKIVIMERCRRVAKAYLRKTTVIVDGSEDEFDGKTLGFNHFDNPQRDEHTNEIRAKINDGVILKMDYQGNIKGMARGATPIICQGWRDTRNNCVSDRLVRQQGRLNNPPGDEEKAYKMFDMRRFKHALEREMHEETPDARSLLLKTCVRVALVKDGADMVRTPCWFAVVNLVALDMLKEKIPALRSLISRDPQLQNSNNNNVSATETLNAQALTQIIAAAVSQVQKGSIQSLPVSPEQIAQLASTLTLTQQQQQQQPSKAEISTINKKDRLRKSYHCSTSSLDSSGEDSAVKSEDSGKGIRAKRWEPSVKSTAAVFENNDSRQEVKLQRIQGANRPRLQDVLFTRSQSITSDYDSNREQFDSGSWSSTQSRYQV</sequence>
<dbReference type="PANTHER" id="PTHR22742">
    <property type="entry name" value="EXPANSION, ISOFORM A-RELATED"/>
    <property type="match status" value="1"/>
</dbReference>
<dbReference type="STRING" id="2018661.A0A2A2L8V6"/>
<keyword evidence="4" id="KW-1185">Reference proteome</keyword>
<dbReference type="SUPFAM" id="SSF49879">
    <property type="entry name" value="SMAD/FHA domain"/>
    <property type="match status" value="1"/>
</dbReference>
<organism evidence="3 4">
    <name type="scientific">Diploscapter pachys</name>
    <dbReference type="NCBI Taxonomy" id="2018661"/>
    <lineage>
        <taxon>Eukaryota</taxon>
        <taxon>Metazoa</taxon>
        <taxon>Ecdysozoa</taxon>
        <taxon>Nematoda</taxon>
        <taxon>Chromadorea</taxon>
        <taxon>Rhabditida</taxon>
        <taxon>Rhabditina</taxon>
        <taxon>Rhabditomorpha</taxon>
        <taxon>Rhabditoidea</taxon>
        <taxon>Rhabditidae</taxon>
        <taxon>Diploscapter</taxon>
    </lineage>
</organism>
<feature type="compositionally biased region" description="Basic and acidic residues" evidence="1">
    <location>
        <begin position="422"/>
        <end position="437"/>
    </location>
</feature>
<feature type="compositionally biased region" description="Polar residues" evidence="1">
    <location>
        <begin position="494"/>
        <end position="507"/>
    </location>
</feature>
<proteinExistence type="predicted"/>
<protein>
    <recommendedName>
        <fullName evidence="2">MH2 domain-containing protein</fullName>
    </recommendedName>
</protein>
<dbReference type="InterPro" id="IPR017855">
    <property type="entry name" value="SMAD-like_dom_sf"/>
</dbReference>
<comment type="caution">
    <text evidence="3">The sequence shown here is derived from an EMBL/GenBank/DDBJ whole genome shotgun (WGS) entry which is preliminary data.</text>
</comment>
<feature type="domain" description="MH2" evidence="2">
    <location>
        <begin position="133"/>
        <end position="331"/>
    </location>
</feature>
<gene>
    <name evidence="3" type="ORF">WR25_16270</name>
</gene>
<feature type="compositionally biased region" description="Low complexity" evidence="1">
    <location>
        <begin position="411"/>
        <end position="421"/>
    </location>
</feature>
<dbReference type="PROSITE" id="PS51076">
    <property type="entry name" value="MH2"/>
    <property type="match status" value="1"/>
</dbReference>